<keyword evidence="4" id="KW-0411">Iron-sulfur</keyword>
<dbReference type="GO" id="GO:0008137">
    <property type="term" value="F:NADH dehydrogenase (ubiquinone) activity"/>
    <property type="evidence" value="ECO:0007669"/>
    <property type="project" value="InterPro"/>
</dbReference>
<evidence type="ECO:0000256" key="2">
    <source>
        <dbReference type="ARBA" id="ARBA00023002"/>
    </source>
</evidence>
<dbReference type="AlphaFoldDB" id="A0A3N5AAK6"/>
<dbReference type="Gene3D" id="1.20.1440.230">
    <property type="entry name" value="NADH-ubiquinone oxidoreductase 51kDa subunit, iron-sulphur binding domain"/>
    <property type="match status" value="1"/>
</dbReference>
<dbReference type="PANTHER" id="PTHR43578:SF3">
    <property type="entry name" value="NADH-QUINONE OXIDOREDUCTASE SUBUNIT F"/>
    <property type="match status" value="1"/>
</dbReference>
<dbReference type="SMART" id="SM00928">
    <property type="entry name" value="NADH_4Fe-4S"/>
    <property type="match status" value="1"/>
</dbReference>
<dbReference type="InterPro" id="IPR001949">
    <property type="entry name" value="NADH-UbQ_OxRdtase_51kDa_CS"/>
</dbReference>
<accession>A0A3N5AAK6</accession>
<evidence type="ECO:0000256" key="4">
    <source>
        <dbReference type="ARBA" id="ARBA00023014"/>
    </source>
</evidence>
<evidence type="ECO:0000256" key="3">
    <source>
        <dbReference type="ARBA" id="ARBA00023004"/>
    </source>
</evidence>
<dbReference type="SUPFAM" id="SSF140490">
    <property type="entry name" value="Nqo1C-terminal domain-like"/>
    <property type="match status" value="1"/>
</dbReference>
<dbReference type="Pfam" id="PF02662">
    <property type="entry name" value="FlpD"/>
    <property type="match status" value="1"/>
</dbReference>
<keyword evidence="3" id="KW-0408">Iron</keyword>
<dbReference type="GO" id="GO:0051539">
    <property type="term" value="F:4 iron, 4 sulfur cluster binding"/>
    <property type="evidence" value="ECO:0007669"/>
    <property type="project" value="InterPro"/>
</dbReference>
<dbReference type="GO" id="GO:0016491">
    <property type="term" value="F:oxidoreductase activity"/>
    <property type="evidence" value="ECO:0007669"/>
    <property type="project" value="UniProtKB-KW"/>
</dbReference>
<dbReference type="InterPro" id="IPR003813">
    <property type="entry name" value="MvhD/FlpD"/>
</dbReference>
<gene>
    <name evidence="6" type="ORF">EDD75_1734</name>
</gene>
<dbReference type="PROSITE" id="PS00645">
    <property type="entry name" value="COMPLEX1_51K_2"/>
    <property type="match status" value="1"/>
</dbReference>
<feature type="domain" description="NADH-ubiquinone oxidoreductase 51kDa subunit iron-sulphur binding" evidence="5">
    <location>
        <begin position="167"/>
        <end position="212"/>
    </location>
</feature>
<evidence type="ECO:0000256" key="1">
    <source>
        <dbReference type="ARBA" id="ARBA00022723"/>
    </source>
</evidence>
<evidence type="ECO:0000313" key="6">
    <source>
        <dbReference type="EMBL" id="RPF42629.1"/>
    </source>
</evidence>
<sequence length="272" mass="29441">MANGFEPNIIAFLCNWCSYAGADLAGSLRYSYPPNIRIIRVPCSGRVEPEFILKAFFCGADGVLVGGCHPGDCHYVRGNYYAERRIKVLYRLLDWIGIERDRLRLEWVSASEGARFAQVASDFTARLKDLGPNSLKATGINYQSLGRVVAALGSAGKLLLEESVCMVEMVKYFLDFVQKESCGACVPCRVGTKRGQELLERVLKGEATGEDIALLSEVAKAVAPAARCDLGRMAGKALVYALECCQNEFAAHLAGSCSGTVAPNLGWQAIVG</sequence>
<name>A0A3N5AAK6_9THEO</name>
<evidence type="ECO:0000259" key="5">
    <source>
        <dbReference type="SMART" id="SM00928"/>
    </source>
</evidence>
<dbReference type="GO" id="GO:0010181">
    <property type="term" value="F:FMN binding"/>
    <property type="evidence" value="ECO:0007669"/>
    <property type="project" value="InterPro"/>
</dbReference>
<keyword evidence="1" id="KW-0479">Metal-binding</keyword>
<dbReference type="Pfam" id="PF10589">
    <property type="entry name" value="NADH_4Fe-4S"/>
    <property type="match status" value="1"/>
</dbReference>
<dbReference type="InterPro" id="IPR019575">
    <property type="entry name" value="Nuop51_4Fe4S-bd"/>
</dbReference>
<dbReference type="InterPro" id="IPR037207">
    <property type="entry name" value="Nuop51_4Fe4S-bd_sf"/>
</dbReference>
<keyword evidence="7" id="KW-1185">Reference proteome</keyword>
<dbReference type="Proteomes" id="UP000282654">
    <property type="component" value="Unassembled WGS sequence"/>
</dbReference>
<keyword evidence="2" id="KW-0560">Oxidoreductase</keyword>
<dbReference type="PANTHER" id="PTHR43578">
    <property type="entry name" value="NADH-QUINONE OXIDOREDUCTASE SUBUNIT F"/>
    <property type="match status" value="1"/>
</dbReference>
<dbReference type="EMBL" id="RKRE01000003">
    <property type="protein sequence ID" value="RPF42629.1"/>
    <property type="molecule type" value="Genomic_DNA"/>
</dbReference>
<proteinExistence type="predicted"/>
<protein>
    <submittedName>
        <fullName evidence="6">Coenzyme F420-reducing hydrogenase delta subunit</fullName>
    </submittedName>
</protein>
<organism evidence="6 7">
    <name type="scientific">Thermodesulfitimonas autotrophica</name>
    <dbReference type="NCBI Taxonomy" id="1894989"/>
    <lineage>
        <taxon>Bacteria</taxon>
        <taxon>Bacillati</taxon>
        <taxon>Bacillota</taxon>
        <taxon>Clostridia</taxon>
        <taxon>Thermoanaerobacterales</taxon>
        <taxon>Thermoanaerobacteraceae</taxon>
        <taxon>Thermodesulfitimonas</taxon>
    </lineage>
</organism>
<dbReference type="OrthoDB" id="9785566at2"/>
<evidence type="ECO:0000313" key="7">
    <source>
        <dbReference type="Proteomes" id="UP000282654"/>
    </source>
</evidence>
<reference evidence="6 7" key="1">
    <citation type="submission" date="2018-11" db="EMBL/GenBank/DDBJ databases">
        <title>Genomic Encyclopedia of Type Strains, Phase IV (KMG-IV): sequencing the most valuable type-strain genomes for metagenomic binning, comparative biology and taxonomic classification.</title>
        <authorList>
            <person name="Goeker M."/>
        </authorList>
    </citation>
    <scope>NUCLEOTIDE SEQUENCE [LARGE SCALE GENOMIC DNA]</scope>
    <source>
        <strain evidence="6 7">DSM 102936</strain>
    </source>
</reference>
<dbReference type="GO" id="GO:0046872">
    <property type="term" value="F:metal ion binding"/>
    <property type="evidence" value="ECO:0007669"/>
    <property type="project" value="UniProtKB-KW"/>
</dbReference>
<comment type="caution">
    <text evidence="6">The sequence shown here is derived from an EMBL/GenBank/DDBJ whole genome shotgun (WGS) entry which is preliminary data.</text>
</comment>